<evidence type="ECO:0000256" key="8">
    <source>
        <dbReference type="ARBA" id="ARBA00022842"/>
    </source>
</evidence>
<dbReference type="PRINTS" id="PR00959">
    <property type="entry name" value="MEVGALKINASE"/>
</dbReference>
<dbReference type="PIRSF" id="PIRSF000530">
    <property type="entry name" value="Galactokinase"/>
    <property type="match status" value="1"/>
</dbReference>
<dbReference type="InterPro" id="IPR006204">
    <property type="entry name" value="GHMP_kinase_N_dom"/>
</dbReference>
<comment type="catalytic activity">
    <reaction evidence="11">
        <text>alpha-D-galactose + ATP = alpha-D-galactose 1-phosphate + ADP + H(+)</text>
        <dbReference type="Rhea" id="RHEA:13553"/>
        <dbReference type="ChEBI" id="CHEBI:15378"/>
        <dbReference type="ChEBI" id="CHEBI:28061"/>
        <dbReference type="ChEBI" id="CHEBI:30616"/>
        <dbReference type="ChEBI" id="CHEBI:58336"/>
        <dbReference type="ChEBI" id="CHEBI:456216"/>
        <dbReference type="EC" id="2.7.1.6"/>
    </reaction>
</comment>
<feature type="domain" description="Galactokinase N-terminal" evidence="15">
    <location>
        <begin position="12"/>
        <end position="60"/>
    </location>
</feature>
<gene>
    <name evidence="11" type="primary">galK</name>
    <name evidence="16" type="ORF">EV685_1503</name>
</gene>
<dbReference type="InterPro" id="IPR013750">
    <property type="entry name" value="GHMP_kinase_C_dom"/>
</dbReference>
<dbReference type="GO" id="GO:0005524">
    <property type="term" value="F:ATP binding"/>
    <property type="evidence" value="ECO:0007669"/>
    <property type="project" value="UniProtKB-UniRule"/>
</dbReference>
<feature type="binding site" evidence="11">
    <location>
        <begin position="36"/>
        <end position="39"/>
    </location>
    <ligand>
        <name>substrate</name>
    </ligand>
</feature>
<keyword evidence="3 11" id="KW-0808">Transferase</keyword>
<dbReference type="PANTHER" id="PTHR10457:SF7">
    <property type="entry name" value="GALACTOKINASE-RELATED"/>
    <property type="match status" value="1"/>
</dbReference>
<dbReference type="GO" id="GO:0006012">
    <property type="term" value="P:galactose metabolic process"/>
    <property type="evidence" value="ECO:0007669"/>
    <property type="project" value="UniProtKB-UniRule"/>
</dbReference>
<dbReference type="Pfam" id="PF10509">
    <property type="entry name" value="GalKase_gal_bdg"/>
    <property type="match status" value="1"/>
</dbReference>
<reference evidence="16 17" key="1">
    <citation type="submission" date="2019-02" db="EMBL/GenBank/DDBJ databases">
        <title>Genomic Encyclopedia of Type Strains, Phase IV (KMG-IV): sequencing the most valuable type-strain genomes for metagenomic binning, comparative biology and taxonomic classification.</title>
        <authorList>
            <person name="Goeker M."/>
        </authorList>
    </citation>
    <scope>NUCLEOTIDE SEQUENCE [LARGE SCALE GENOMIC DNA]</scope>
    <source>
        <strain evidence="16 17">DSM 10617</strain>
    </source>
</reference>
<feature type="active site" description="Proton acceptor" evidence="11">
    <location>
        <position position="179"/>
    </location>
</feature>
<dbReference type="Gene3D" id="3.30.70.890">
    <property type="entry name" value="GHMP kinase, C-terminal domain"/>
    <property type="match status" value="1"/>
</dbReference>
<dbReference type="GO" id="GO:0000287">
    <property type="term" value="F:magnesium ion binding"/>
    <property type="evidence" value="ECO:0007669"/>
    <property type="project" value="UniProtKB-UniRule"/>
</dbReference>
<comment type="caution">
    <text evidence="11">Lacks conserved residue(s) required for the propagation of feature annotation.</text>
</comment>
<evidence type="ECO:0000313" key="16">
    <source>
        <dbReference type="EMBL" id="RZS56947.1"/>
    </source>
</evidence>
<evidence type="ECO:0000256" key="6">
    <source>
        <dbReference type="ARBA" id="ARBA00022777"/>
    </source>
</evidence>
<dbReference type="UniPathway" id="UPA00214"/>
<feature type="site" description="Transition state stabilizer" evidence="11">
    <location>
        <position position="30"/>
    </location>
</feature>
<evidence type="ECO:0000256" key="5">
    <source>
        <dbReference type="ARBA" id="ARBA00022741"/>
    </source>
</evidence>
<dbReference type="Gene3D" id="3.30.230.10">
    <property type="match status" value="1"/>
</dbReference>
<dbReference type="OrthoDB" id="250531at2"/>
<dbReference type="RefSeq" id="WP_130481362.1">
    <property type="nucleotide sequence ID" value="NZ_SGWV01000008.1"/>
</dbReference>
<evidence type="ECO:0000256" key="11">
    <source>
        <dbReference type="HAMAP-Rule" id="MF_00246"/>
    </source>
</evidence>
<keyword evidence="7 11" id="KW-0067">ATP-binding</keyword>
<keyword evidence="10 11" id="KW-0119">Carbohydrate metabolism</keyword>
<dbReference type="NCBIfam" id="TIGR00131">
    <property type="entry name" value="gal_kin"/>
    <property type="match status" value="1"/>
</dbReference>
<evidence type="ECO:0000256" key="10">
    <source>
        <dbReference type="ARBA" id="ARBA00023277"/>
    </source>
</evidence>
<accession>A0A4Q7LRW4</accession>
<dbReference type="InterPro" id="IPR014721">
    <property type="entry name" value="Ribsml_uS5_D2-typ_fold_subgr"/>
</dbReference>
<feature type="binding site" evidence="11">
    <location>
        <position position="135"/>
    </location>
    <ligand>
        <name>Mg(2+)</name>
        <dbReference type="ChEBI" id="CHEBI:18420"/>
    </ligand>
</feature>
<dbReference type="HAMAP" id="MF_00246">
    <property type="entry name" value="Galactokinase"/>
    <property type="match status" value="1"/>
</dbReference>
<dbReference type="InterPro" id="IPR019741">
    <property type="entry name" value="Galactokinase_CS"/>
</dbReference>
<comment type="pathway">
    <text evidence="11">Carbohydrate metabolism; galactose metabolism.</text>
</comment>
<dbReference type="InterPro" id="IPR022963">
    <property type="entry name" value="Galactokinase_bac"/>
</dbReference>
<keyword evidence="8 11" id="KW-0460">Magnesium</keyword>
<dbReference type="InterPro" id="IPR006203">
    <property type="entry name" value="GHMP_knse_ATP-bd_CS"/>
</dbReference>
<dbReference type="PANTHER" id="PTHR10457">
    <property type="entry name" value="MEVALONATE KINASE/GALACTOKINASE"/>
    <property type="match status" value="1"/>
</dbReference>
<dbReference type="InterPro" id="IPR006206">
    <property type="entry name" value="Mevalonate/galactokinase"/>
</dbReference>
<dbReference type="Proteomes" id="UP000293433">
    <property type="component" value="Unassembled WGS sequence"/>
</dbReference>
<evidence type="ECO:0000256" key="7">
    <source>
        <dbReference type="ARBA" id="ARBA00022840"/>
    </source>
</evidence>
<organism evidence="16 17">
    <name type="scientific">Sphaerotilus mobilis</name>
    <dbReference type="NCBI Taxonomy" id="47994"/>
    <lineage>
        <taxon>Bacteria</taxon>
        <taxon>Pseudomonadati</taxon>
        <taxon>Pseudomonadota</taxon>
        <taxon>Betaproteobacteria</taxon>
        <taxon>Burkholderiales</taxon>
        <taxon>Sphaerotilaceae</taxon>
        <taxon>Sphaerotilus</taxon>
    </lineage>
</organism>
<comment type="subcellular location">
    <subcellularLocation>
        <location evidence="11">Cytoplasm</location>
    </subcellularLocation>
</comment>
<dbReference type="GO" id="GO:0004335">
    <property type="term" value="F:galactokinase activity"/>
    <property type="evidence" value="ECO:0007669"/>
    <property type="project" value="UniProtKB-UniRule"/>
</dbReference>
<name>A0A4Q7LRW4_9BURK</name>
<dbReference type="InterPro" id="IPR020568">
    <property type="entry name" value="Ribosomal_Su5_D2-typ_SF"/>
</dbReference>
<evidence type="ECO:0000256" key="4">
    <source>
        <dbReference type="ARBA" id="ARBA00022723"/>
    </source>
</evidence>
<keyword evidence="17" id="KW-1185">Reference proteome</keyword>
<evidence type="ECO:0000256" key="12">
    <source>
        <dbReference type="NCBIfam" id="TIGR00131"/>
    </source>
</evidence>
<proteinExistence type="inferred from homology"/>
<dbReference type="SUPFAM" id="SSF55060">
    <property type="entry name" value="GHMP Kinase, C-terminal domain"/>
    <property type="match status" value="1"/>
</dbReference>
<evidence type="ECO:0000313" key="17">
    <source>
        <dbReference type="Proteomes" id="UP000293433"/>
    </source>
</evidence>
<dbReference type="NCBIfam" id="NF003472">
    <property type="entry name" value="PRK05101.1"/>
    <property type="match status" value="1"/>
</dbReference>
<dbReference type="FunFam" id="3.30.70.890:FF:000001">
    <property type="entry name" value="Galactokinase"/>
    <property type="match status" value="1"/>
</dbReference>
<keyword evidence="5 11" id="KW-0547">Nucleotide-binding</keyword>
<dbReference type="EC" id="2.7.1.6" evidence="11 12"/>
<evidence type="ECO:0000259" key="14">
    <source>
        <dbReference type="Pfam" id="PF08544"/>
    </source>
</evidence>
<feature type="binding site" evidence="11">
    <location>
        <begin position="129"/>
        <end position="135"/>
    </location>
    <ligand>
        <name>ATP</name>
        <dbReference type="ChEBI" id="CHEBI:30616"/>
    </ligand>
</feature>
<comment type="function">
    <text evidence="11">Catalyzes the transfer of the gamma-phosphate of ATP to D-galactose to form alpha-D-galactose-1-phosphate (Gal-1-P).</text>
</comment>
<dbReference type="PROSITE" id="PS00627">
    <property type="entry name" value="GHMP_KINASES_ATP"/>
    <property type="match status" value="1"/>
</dbReference>
<feature type="binding site" evidence="11">
    <location>
        <position position="167"/>
    </location>
    <ligand>
        <name>Mg(2+)</name>
        <dbReference type="ChEBI" id="CHEBI:18420"/>
    </ligand>
</feature>
<comment type="similarity">
    <text evidence="1 11">Belongs to the GHMP kinase family. GalK subfamily.</text>
</comment>
<comment type="caution">
    <text evidence="16">The sequence shown here is derived from an EMBL/GenBank/DDBJ whole genome shotgun (WGS) entry which is preliminary data.</text>
</comment>
<dbReference type="InterPro" id="IPR036554">
    <property type="entry name" value="GHMP_kinase_C_sf"/>
</dbReference>
<evidence type="ECO:0000256" key="3">
    <source>
        <dbReference type="ARBA" id="ARBA00022679"/>
    </source>
</evidence>
<dbReference type="SUPFAM" id="SSF54211">
    <property type="entry name" value="Ribosomal protein S5 domain 2-like"/>
    <property type="match status" value="1"/>
</dbReference>
<dbReference type="PRINTS" id="PR00473">
    <property type="entry name" value="GALCTOKINASE"/>
</dbReference>
<dbReference type="GO" id="GO:0005829">
    <property type="term" value="C:cytosol"/>
    <property type="evidence" value="ECO:0007669"/>
    <property type="project" value="TreeGrafter"/>
</dbReference>
<feature type="domain" description="GHMP kinase C-terminal" evidence="14">
    <location>
        <begin position="284"/>
        <end position="366"/>
    </location>
</feature>
<dbReference type="InterPro" id="IPR000705">
    <property type="entry name" value="Galactokinase"/>
</dbReference>
<dbReference type="Pfam" id="PF08544">
    <property type="entry name" value="GHMP_kinases_C"/>
    <property type="match status" value="1"/>
</dbReference>
<dbReference type="PROSITE" id="PS00106">
    <property type="entry name" value="GALACTOKINASE"/>
    <property type="match status" value="1"/>
</dbReference>
<feature type="binding site" evidence="11">
    <location>
        <position position="228"/>
    </location>
    <ligand>
        <name>substrate</name>
    </ligand>
</feature>
<evidence type="ECO:0000256" key="2">
    <source>
        <dbReference type="ARBA" id="ARBA00022490"/>
    </source>
</evidence>
<feature type="domain" description="GHMP kinase N-terminal" evidence="13">
    <location>
        <begin position="99"/>
        <end position="184"/>
    </location>
</feature>
<keyword evidence="4 11" id="KW-0479">Metal-binding</keyword>
<keyword evidence="6 11" id="KW-0418">Kinase</keyword>
<evidence type="ECO:0000259" key="15">
    <source>
        <dbReference type="Pfam" id="PF10509"/>
    </source>
</evidence>
<dbReference type="Pfam" id="PF00288">
    <property type="entry name" value="GHMP_kinases_N"/>
    <property type="match status" value="1"/>
</dbReference>
<evidence type="ECO:0000259" key="13">
    <source>
        <dbReference type="Pfam" id="PF00288"/>
    </source>
</evidence>
<dbReference type="FunFam" id="3.30.230.10:FF:000017">
    <property type="entry name" value="Galactokinase"/>
    <property type="match status" value="1"/>
</dbReference>
<dbReference type="EMBL" id="SGWV01000008">
    <property type="protein sequence ID" value="RZS56947.1"/>
    <property type="molecule type" value="Genomic_DNA"/>
</dbReference>
<evidence type="ECO:0000256" key="1">
    <source>
        <dbReference type="ARBA" id="ARBA00006566"/>
    </source>
</evidence>
<keyword evidence="9 11" id="KW-0299">Galactose metabolism</keyword>
<protein>
    <recommendedName>
        <fullName evidence="11 12">Galactokinase</fullName>
        <ecNumber evidence="11 12">2.7.1.6</ecNumber>
    </recommendedName>
    <alternativeName>
        <fullName evidence="11">Galactose kinase</fullName>
    </alternativeName>
</protein>
<evidence type="ECO:0000256" key="9">
    <source>
        <dbReference type="ARBA" id="ARBA00023144"/>
    </source>
</evidence>
<sequence>MTSPLLTRVLASFADSFDAAPTTVVHAPGRVNLIGEHTDYNDGFVLPCAIDYHTLVAAQPLDEPLVRVVASDYGDQLDEFRIDAPIVPVTGRADHAWINYVRGTVKALIDDGLVLRGAELAVAGNVPQGAGLSSSAALEVAIAQAFKTLQDLDLTQTRIAQLAQIAENRFVGCNCGIMDQLISARSTAGHALLIDCRSLDVSAVHLPEDVAVLIVHSRVKRGLVDSEYNTRRQQCEAAAAHYGVPALRDLDEAGLLARRGTLDEVVFRRARHIVTENQRTLDAAQALAAGDLKRMGALMAASHVSMRDDFEITVPPIDHLVEILQRVIGEDGGARMTGGGFGGCVVALLPESRIAAAREAIAAQYRAPSGEAAAVYVCHASAGAGPIALHAHA</sequence>
<keyword evidence="2 11" id="KW-0963">Cytoplasm</keyword>
<dbReference type="InterPro" id="IPR019539">
    <property type="entry name" value="GalKase_N"/>
</dbReference>
<dbReference type="AlphaFoldDB" id="A0A4Q7LRW4"/>